<dbReference type="AlphaFoldDB" id="A0A923S436"/>
<reference evidence="2" key="1">
    <citation type="submission" date="2020-08" db="EMBL/GenBank/DDBJ databases">
        <title>Ramlibacter sp. GTP1 16S ribosomal RNA gene genome sequencing and assembly.</title>
        <authorList>
            <person name="Kang M."/>
        </authorList>
    </citation>
    <scope>NUCLEOTIDE SEQUENCE</scope>
    <source>
        <strain evidence="2">GTP1</strain>
    </source>
</reference>
<organism evidence="2 3">
    <name type="scientific">Ramlibacter albus</name>
    <dbReference type="NCBI Taxonomy" id="2079448"/>
    <lineage>
        <taxon>Bacteria</taxon>
        <taxon>Pseudomonadati</taxon>
        <taxon>Pseudomonadota</taxon>
        <taxon>Betaproteobacteria</taxon>
        <taxon>Burkholderiales</taxon>
        <taxon>Comamonadaceae</taxon>
        <taxon>Ramlibacter</taxon>
    </lineage>
</organism>
<accession>A0A923S436</accession>
<evidence type="ECO:0000259" key="1">
    <source>
        <dbReference type="Pfam" id="PF19802"/>
    </source>
</evidence>
<dbReference type="EMBL" id="JACORU010000009">
    <property type="protein sequence ID" value="MBC5767090.1"/>
    <property type="molecule type" value="Genomic_DNA"/>
</dbReference>
<proteinExistence type="predicted"/>
<keyword evidence="3" id="KW-1185">Reference proteome</keyword>
<feature type="domain" description="DUF6285" evidence="1">
    <location>
        <begin position="25"/>
        <end position="115"/>
    </location>
</feature>
<comment type="caution">
    <text evidence="2">The sequence shown here is derived from an EMBL/GenBank/DDBJ whole genome shotgun (WGS) entry which is preliminary data.</text>
</comment>
<dbReference type="RefSeq" id="WP_187083583.1">
    <property type="nucleotide sequence ID" value="NZ_JACORU010000009.1"/>
</dbReference>
<name>A0A923S436_9BURK</name>
<evidence type="ECO:0000313" key="3">
    <source>
        <dbReference type="Proteomes" id="UP000596827"/>
    </source>
</evidence>
<evidence type="ECO:0000313" key="2">
    <source>
        <dbReference type="EMBL" id="MBC5767090.1"/>
    </source>
</evidence>
<gene>
    <name evidence="2" type="ORF">H8R02_21670</name>
</gene>
<dbReference type="Pfam" id="PF19802">
    <property type="entry name" value="DUF6285"/>
    <property type="match status" value="1"/>
</dbReference>
<dbReference type="InterPro" id="IPR046252">
    <property type="entry name" value="DUF6285"/>
</dbReference>
<protein>
    <recommendedName>
        <fullName evidence="1">DUF6285 domain-containing protein</fullName>
    </recommendedName>
</protein>
<dbReference type="Proteomes" id="UP000596827">
    <property type="component" value="Unassembled WGS sequence"/>
</dbReference>
<sequence>MPNSRPLATDLLAIVQEYLENEISPQVSPVHQFQLKIVARVLSTVKREMELAPQLNSAETERLKALLRREGSFDELNTALAKAIRAGDIAVDNPTLLAHLRTSIEDALRINNPKWLVNRTR</sequence>